<organism evidence="13">
    <name type="scientific">marine sediment metagenome</name>
    <dbReference type="NCBI Taxonomy" id="412755"/>
    <lineage>
        <taxon>unclassified sequences</taxon>
        <taxon>metagenomes</taxon>
        <taxon>ecological metagenomes</taxon>
    </lineage>
</organism>
<evidence type="ECO:0000256" key="10">
    <source>
        <dbReference type="ARBA" id="ARBA00047754"/>
    </source>
</evidence>
<dbReference type="CDD" id="cd02888">
    <property type="entry name" value="RNR_II_dimer"/>
    <property type="match status" value="1"/>
</dbReference>
<keyword evidence="9" id="KW-0170">Cobalt</keyword>
<evidence type="ECO:0000256" key="6">
    <source>
        <dbReference type="ARBA" id="ARBA00022840"/>
    </source>
</evidence>
<evidence type="ECO:0000259" key="11">
    <source>
        <dbReference type="Pfam" id="PF00317"/>
    </source>
</evidence>
<sequence length="592" mass="65993">MVYRKMPKQSFPKTCGIKISSKSKVVLEKRYLRKNEKGEIVETPEEMFHRIAKNIASADAKYNNTIDTAPIENRFYDAMSNLEFLPNSPALMNAGREFQQLAACFVLPVEDSIESIFDAVKHAALIHQSGGGTGFSFSNIRHRNDLVRTSGGRASGPISFMKVFNEATEAINQGGFRRGANMAILRVDHPDILDFISAKDREGNLINFNISVSITDEFMKALEKNGKYSLVNPRTGMVVRQLYAREVFDKLTYAAWKNGEPGVLFIDKINGSNPTPDIGAIESTNPCGEQPLLPFESCVLGSISLTKMLVVDDGNYKINWKKLSDTIKLGVHFLDNVIDMNKFPLIDITRVTTGNRKIGLGVMGFADMLIRMGIPYNSTDALNIAGKLMEFFSKEADTASAELAEKRGVFPNFEKSKLNKPGSLKLRNATRTTIAPTGTLSIIANCSSGIEPLFALSYVHHILDNKEISGLHHLFEEIAKEKGFYSQTLVKEISTKGTIRDIENIPEDVKRVFVTAREISPEWHVRMQATFQKHVDNAVSKTVNFPQNSTKEDVERVFLIAYKSGCKGITVYRDKSRMSQALSIECACEEIL</sequence>
<dbReference type="Gene3D" id="3.20.70.20">
    <property type="match status" value="1"/>
</dbReference>
<dbReference type="GO" id="GO:0005524">
    <property type="term" value="F:ATP binding"/>
    <property type="evidence" value="ECO:0007669"/>
    <property type="project" value="UniProtKB-KW"/>
</dbReference>
<evidence type="ECO:0000256" key="7">
    <source>
        <dbReference type="ARBA" id="ARBA00023002"/>
    </source>
</evidence>
<protein>
    <recommendedName>
        <fullName evidence="3">ribonucleoside-diphosphate reductase</fullName>
        <ecNumber evidence="3">1.17.4.1</ecNumber>
    </recommendedName>
</protein>
<dbReference type="SUPFAM" id="SSF51998">
    <property type="entry name" value="PFL-like glycyl radical enzymes"/>
    <property type="match status" value="1"/>
</dbReference>
<evidence type="ECO:0000256" key="2">
    <source>
        <dbReference type="ARBA" id="ARBA00007405"/>
    </source>
</evidence>
<dbReference type="AlphaFoldDB" id="A0A0F9N205"/>
<dbReference type="InterPro" id="IPR008926">
    <property type="entry name" value="RNR_R1-su_N"/>
</dbReference>
<reference evidence="13" key="1">
    <citation type="journal article" date="2015" name="Nature">
        <title>Complex archaea that bridge the gap between prokaryotes and eukaryotes.</title>
        <authorList>
            <person name="Spang A."/>
            <person name="Saw J.H."/>
            <person name="Jorgensen S.L."/>
            <person name="Zaremba-Niedzwiedzka K."/>
            <person name="Martijn J."/>
            <person name="Lind A.E."/>
            <person name="van Eijk R."/>
            <person name="Schleper C."/>
            <person name="Guy L."/>
            <person name="Ettema T.J."/>
        </authorList>
    </citation>
    <scope>NUCLEOTIDE SEQUENCE</scope>
</reference>
<dbReference type="InterPro" id="IPR013344">
    <property type="entry name" value="RNR_NrdJ/NrdZ"/>
</dbReference>
<dbReference type="InterPro" id="IPR050862">
    <property type="entry name" value="RdRp_reductase_class-2"/>
</dbReference>
<accession>A0A0F9N205</accession>
<comment type="catalytic activity">
    <reaction evidence="10">
        <text>a 2'-deoxyribonucleoside 5'-diphosphate + [thioredoxin]-disulfide + H2O = a ribonucleoside 5'-diphosphate + [thioredoxin]-dithiol</text>
        <dbReference type="Rhea" id="RHEA:23252"/>
        <dbReference type="Rhea" id="RHEA-COMP:10698"/>
        <dbReference type="Rhea" id="RHEA-COMP:10700"/>
        <dbReference type="ChEBI" id="CHEBI:15377"/>
        <dbReference type="ChEBI" id="CHEBI:29950"/>
        <dbReference type="ChEBI" id="CHEBI:50058"/>
        <dbReference type="ChEBI" id="CHEBI:57930"/>
        <dbReference type="ChEBI" id="CHEBI:73316"/>
        <dbReference type="EC" id="1.17.4.1"/>
    </reaction>
</comment>
<keyword evidence="5" id="KW-0547">Nucleotide-binding</keyword>
<evidence type="ECO:0000259" key="12">
    <source>
        <dbReference type="Pfam" id="PF02867"/>
    </source>
</evidence>
<dbReference type="NCBIfam" id="TIGR02504">
    <property type="entry name" value="NrdJ_Z"/>
    <property type="match status" value="1"/>
</dbReference>
<dbReference type="GO" id="GO:0009263">
    <property type="term" value="P:deoxyribonucleotide biosynthetic process"/>
    <property type="evidence" value="ECO:0007669"/>
    <property type="project" value="InterPro"/>
</dbReference>
<evidence type="ECO:0000256" key="3">
    <source>
        <dbReference type="ARBA" id="ARBA00012274"/>
    </source>
</evidence>
<gene>
    <name evidence="13" type="ORF">LCGC14_1315400</name>
</gene>
<dbReference type="PRINTS" id="PR01183">
    <property type="entry name" value="RIBORDTASEM1"/>
</dbReference>
<evidence type="ECO:0000256" key="1">
    <source>
        <dbReference type="ARBA" id="ARBA00001922"/>
    </source>
</evidence>
<dbReference type="EMBL" id="LAZR01007800">
    <property type="protein sequence ID" value="KKM82845.1"/>
    <property type="molecule type" value="Genomic_DNA"/>
</dbReference>
<evidence type="ECO:0000256" key="4">
    <source>
        <dbReference type="ARBA" id="ARBA00022628"/>
    </source>
</evidence>
<feature type="domain" description="Ribonucleotide reductase large subunit N-terminal" evidence="11">
    <location>
        <begin position="24"/>
        <end position="98"/>
    </location>
</feature>
<keyword evidence="6" id="KW-0067">ATP-binding</keyword>
<dbReference type="Pfam" id="PF02867">
    <property type="entry name" value="Ribonuc_red_lgC"/>
    <property type="match status" value="1"/>
</dbReference>
<dbReference type="InterPro" id="IPR000788">
    <property type="entry name" value="RNR_lg_C"/>
</dbReference>
<evidence type="ECO:0000256" key="8">
    <source>
        <dbReference type="ARBA" id="ARBA00023157"/>
    </source>
</evidence>
<name>A0A0F9N205_9ZZZZ</name>
<dbReference type="PANTHER" id="PTHR43371">
    <property type="entry name" value="VITAMIN B12-DEPENDENT RIBONUCLEOTIDE REDUCTASE"/>
    <property type="match status" value="1"/>
</dbReference>
<dbReference type="FunFam" id="3.20.70.20:FF:000018">
    <property type="entry name" value="Vitamin B12-dependent ribonucleotide reductase"/>
    <property type="match status" value="1"/>
</dbReference>
<comment type="similarity">
    <text evidence="2">Belongs to the ribonucleoside diphosphate reductase class-2 family.</text>
</comment>
<keyword evidence="4" id="KW-0846">Cobalamin</keyword>
<dbReference type="GO" id="GO:0031419">
    <property type="term" value="F:cobalamin binding"/>
    <property type="evidence" value="ECO:0007669"/>
    <property type="project" value="UniProtKB-KW"/>
</dbReference>
<keyword evidence="8" id="KW-1015">Disulfide bond</keyword>
<dbReference type="InterPro" id="IPR013509">
    <property type="entry name" value="RNR_lsu_N"/>
</dbReference>
<evidence type="ECO:0000256" key="5">
    <source>
        <dbReference type="ARBA" id="ARBA00022741"/>
    </source>
</evidence>
<feature type="domain" description="Ribonucleotide reductase large subunit C-terminal" evidence="12">
    <location>
        <begin position="102"/>
        <end position="572"/>
    </location>
</feature>
<dbReference type="EC" id="1.17.4.1" evidence="3"/>
<dbReference type="SUPFAM" id="SSF48168">
    <property type="entry name" value="R1 subunit of ribonucleotide reductase, N-terminal domain"/>
    <property type="match status" value="1"/>
</dbReference>
<comment type="cofactor">
    <cofactor evidence="1">
        <name>adenosylcob(III)alamin</name>
        <dbReference type="ChEBI" id="CHEBI:18408"/>
    </cofactor>
</comment>
<dbReference type="PANTHER" id="PTHR43371:SF1">
    <property type="entry name" value="RIBONUCLEOSIDE-DIPHOSPHATE REDUCTASE"/>
    <property type="match status" value="1"/>
</dbReference>
<dbReference type="UniPathway" id="UPA00326"/>
<dbReference type="Pfam" id="PF00317">
    <property type="entry name" value="Ribonuc_red_lgN"/>
    <property type="match status" value="1"/>
</dbReference>
<evidence type="ECO:0000256" key="9">
    <source>
        <dbReference type="ARBA" id="ARBA00023285"/>
    </source>
</evidence>
<evidence type="ECO:0000313" key="13">
    <source>
        <dbReference type="EMBL" id="KKM82845.1"/>
    </source>
</evidence>
<comment type="caution">
    <text evidence="13">The sequence shown here is derived from an EMBL/GenBank/DDBJ whole genome shotgun (WGS) entry which is preliminary data.</text>
</comment>
<keyword evidence="7" id="KW-0560">Oxidoreductase</keyword>
<proteinExistence type="inferred from homology"/>
<dbReference type="GO" id="GO:0004748">
    <property type="term" value="F:ribonucleoside-diphosphate reductase activity, thioredoxin disulfide as acceptor"/>
    <property type="evidence" value="ECO:0007669"/>
    <property type="project" value="UniProtKB-EC"/>
</dbReference>